<keyword evidence="4" id="KW-1185">Reference proteome</keyword>
<dbReference type="AlphaFoldDB" id="A0AAN6RCY6"/>
<dbReference type="PANTHER" id="PTHR48081">
    <property type="entry name" value="AB HYDROLASE SUPERFAMILY PROTEIN C4A8.06C"/>
    <property type="match status" value="1"/>
</dbReference>
<dbReference type="PANTHER" id="PTHR48081:SF8">
    <property type="entry name" value="ALPHA_BETA HYDROLASE FOLD-3 DOMAIN-CONTAINING PROTEIN-RELATED"/>
    <property type="match status" value="1"/>
</dbReference>
<comment type="caution">
    <text evidence="3">The sequence shown here is derived from an EMBL/GenBank/DDBJ whole genome shotgun (WGS) entry which is preliminary data.</text>
</comment>
<proteinExistence type="predicted"/>
<evidence type="ECO:0000313" key="4">
    <source>
        <dbReference type="Proteomes" id="UP001280581"/>
    </source>
</evidence>
<sequence>MCDFSEYGGASEEWLAVEKTIPVPFFDFSLDPKTAQATVNGGREEASAKAMEKLGPHVQTADYSIPTRDGSTIEARSYRPVSVPEDDLLPVYIHYHGGGFAFGTLDSENATCANTAINAKCVVLNVNYRHTPDFVYPTAWHDSQDAFIWLHKNTDALKIDPSKVVVGGVSAGGQLTASLVLEKQKGENEALKNLPDIAAQVLIIPALAHYETYAEGPLKQMKSREISSIVENENAPILPMKACVAFTKLLKIPKVELGDTKINILSAATADDVKGMPPTIFGIAGLDPLRDEALLYGKLLAEAGVPTEVRLFKGVPHGFRRFGPALKVSAQWDKAVEDGVEWARSKPVATGKFEIKVV</sequence>
<reference evidence="3 4" key="1">
    <citation type="submission" date="2021-02" db="EMBL/GenBank/DDBJ databases">
        <title>Genome assembly of Pseudopithomyces chartarum.</title>
        <authorList>
            <person name="Jauregui R."/>
            <person name="Singh J."/>
            <person name="Voisey C."/>
        </authorList>
    </citation>
    <scope>NUCLEOTIDE SEQUENCE [LARGE SCALE GENOMIC DNA]</scope>
    <source>
        <strain evidence="3 4">AGR01</strain>
    </source>
</reference>
<protein>
    <recommendedName>
        <fullName evidence="2">Alpha/beta hydrolase fold-3 domain-containing protein</fullName>
    </recommendedName>
</protein>
<dbReference type="Gene3D" id="3.40.50.1820">
    <property type="entry name" value="alpha/beta hydrolase"/>
    <property type="match status" value="1"/>
</dbReference>
<organism evidence="3 4">
    <name type="scientific">Pseudopithomyces chartarum</name>
    <dbReference type="NCBI Taxonomy" id="1892770"/>
    <lineage>
        <taxon>Eukaryota</taxon>
        <taxon>Fungi</taxon>
        <taxon>Dikarya</taxon>
        <taxon>Ascomycota</taxon>
        <taxon>Pezizomycotina</taxon>
        <taxon>Dothideomycetes</taxon>
        <taxon>Pleosporomycetidae</taxon>
        <taxon>Pleosporales</taxon>
        <taxon>Massarineae</taxon>
        <taxon>Didymosphaeriaceae</taxon>
        <taxon>Pseudopithomyces</taxon>
    </lineage>
</organism>
<dbReference type="Proteomes" id="UP001280581">
    <property type="component" value="Unassembled WGS sequence"/>
</dbReference>
<dbReference type="EMBL" id="WVTA01000014">
    <property type="protein sequence ID" value="KAK3202504.1"/>
    <property type="molecule type" value="Genomic_DNA"/>
</dbReference>
<dbReference type="InterPro" id="IPR029058">
    <property type="entry name" value="AB_hydrolase_fold"/>
</dbReference>
<evidence type="ECO:0000256" key="1">
    <source>
        <dbReference type="ARBA" id="ARBA00022801"/>
    </source>
</evidence>
<feature type="domain" description="Alpha/beta hydrolase fold-3" evidence="2">
    <location>
        <begin position="93"/>
        <end position="319"/>
    </location>
</feature>
<keyword evidence="1" id="KW-0378">Hydrolase</keyword>
<dbReference type="SUPFAM" id="SSF53474">
    <property type="entry name" value="alpha/beta-Hydrolases"/>
    <property type="match status" value="1"/>
</dbReference>
<evidence type="ECO:0000259" key="2">
    <source>
        <dbReference type="Pfam" id="PF07859"/>
    </source>
</evidence>
<accession>A0AAN6RCY6</accession>
<name>A0AAN6RCY6_9PLEO</name>
<evidence type="ECO:0000313" key="3">
    <source>
        <dbReference type="EMBL" id="KAK3202504.1"/>
    </source>
</evidence>
<dbReference type="InterPro" id="IPR013094">
    <property type="entry name" value="AB_hydrolase_3"/>
</dbReference>
<dbReference type="Pfam" id="PF07859">
    <property type="entry name" value="Abhydrolase_3"/>
    <property type="match status" value="1"/>
</dbReference>
<dbReference type="InterPro" id="IPR050300">
    <property type="entry name" value="GDXG_lipolytic_enzyme"/>
</dbReference>
<dbReference type="GO" id="GO:0016787">
    <property type="term" value="F:hydrolase activity"/>
    <property type="evidence" value="ECO:0007669"/>
    <property type="project" value="UniProtKB-KW"/>
</dbReference>
<gene>
    <name evidence="3" type="ORF">GRF29_161g1486839</name>
</gene>